<dbReference type="GO" id="GO:0016655">
    <property type="term" value="F:oxidoreductase activity, acting on NAD(P)H, quinone or similar compound as acceptor"/>
    <property type="evidence" value="ECO:0007669"/>
    <property type="project" value="InterPro"/>
</dbReference>
<dbReference type="GO" id="GO:0010181">
    <property type="term" value="F:FMN binding"/>
    <property type="evidence" value="ECO:0007669"/>
    <property type="project" value="UniProtKB-UniRule"/>
</dbReference>
<keyword evidence="3 6" id="KW-0560">Oxidoreductase</keyword>
<dbReference type="EC" id="1.6.5.-" evidence="6"/>
<evidence type="ECO:0000256" key="1">
    <source>
        <dbReference type="ARBA" id="ARBA00022630"/>
    </source>
</evidence>
<comment type="subunit">
    <text evidence="6">Homodimer.</text>
</comment>
<evidence type="ECO:0000256" key="2">
    <source>
        <dbReference type="ARBA" id="ARBA00022643"/>
    </source>
</evidence>
<dbReference type="SUPFAM" id="SSF52218">
    <property type="entry name" value="Flavoproteins"/>
    <property type="match status" value="1"/>
</dbReference>
<keyword evidence="2 6" id="KW-0288">FMN</keyword>
<dbReference type="PANTHER" id="PTHR43741">
    <property type="entry name" value="FMN-DEPENDENT NADH-AZOREDUCTASE 1"/>
    <property type="match status" value="1"/>
</dbReference>
<dbReference type="Gene3D" id="3.40.50.360">
    <property type="match status" value="1"/>
</dbReference>
<feature type="binding site" evidence="6">
    <location>
        <begin position="95"/>
        <end position="98"/>
    </location>
    <ligand>
        <name>FMN</name>
        <dbReference type="ChEBI" id="CHEBI:58210"/>
    </ligand>
</feature>
<comment type="similarity">
    <text evidence="6">Belongs to the azoreductase type 1 family.</text>
</comment>
<dbReference type="EC" id="1.7.1.17" evidence="6"/>
<gene>
    <name evidence="6" type="primary">azoR</name>
    <name evidence="8" type="ORF">G6047_00920</name>
</gene>
<dbReference type="InterPro" id="IPR023048">
    <property type="entry name" value="NADH:quinone_OxRdtase_FMN_depd"/>
</dbReference>
<comment type="caution">
    <text evidence="6">Lacks conserved residue(s) required for the propagation of feature annotation.</text>
</comment>
<evidence type="ECO:0000313" key="9">
    <source>
        <dbReference type="Proteomes" id="UP000712080"/>
    </source>
</evidence>
<evidence type="ECO:0000313" key="8">
    <source>
        <dbReference type="EMBL" id="NMH26580.1"/>
    </source>
</evidence>
<proteinExistence type="inferred from homology"/>
<feature type="binding site" evidence="6">
    <location>
        <position position="9"/>
    </location>
    <ligand>
        <name>FMN</name>
        <dbReference type="ChEBI" id="CHEBI:58210"/>
    </ligand>
</feature>
<sequence>MNILNIISSARGQESQSNQLGSFVIQKLLETYPESTVKTRNLTQTLYPHMEAVQLEAFYATAENATPRIIEAQHFAVDAIAELFEADIIVINTPMYNFGIPSALKAWIDQVVKVGKTFSFENGHLQGLLSSRKAYLAIASGFIFSEGDYKNFDYTEPYLKAVLNFIGISHVKTFRIEGTAFEPSETVTARAFEAVSSHSF</sequence>
<feature type="domain" description="Flavodoxin-like fold" evidence="7">
    <location>
        <begin position="1"/>
        <end position="195"/>
    </location>
</feature>
<dbReference type="GO" id="GO:0016652">
    <property type="term" value="F:oxidoreductase activity, acting on NAD(P)H as acceptor"/>
    <property type="evidence" value="ECO:0007669"/>
    <property type="project" value="UniProtKB-UniRule"/>
</dbReference>
<comment type="caution">
    <text evidence="8">The sequence shown here is derived from an EMBL/GenBank/DDBJ whole genome shotgun (WGS) entry which is preliminary data.</text>
</comment>
<dbReference type="InterPro" id="IPR029039">
    <property type="entry name" value="Flavoprotein-like_sf"/>
</dbReference>
<evidence type="ECO:0000259" key="7">
    <source>
        <dbReference type="Pfam" id="PF02525"/>
    </source>
</evidence>
<comment type="function">
    <text evidence="6">Also exhibits azoreductase activity. Catalyzes the reductive cleavage of the azo bond in aromatic azo compounds to the corresponding amines.</text>
</comment>
<dbReference type="AlphaFoldDB" id="A0A972JG80"/>
<protein>
    <recommendedName>
        <fullName evidence="6">FMN dependent NADH:quinone oxidoreductase</fullName>
        <ecNumber evidence="6">1.6.5.-</ecNumber>
    </recommendedName>
    <alternativeName>
        <fullName evidence="6">Azo-dye reductase</fullName>
    </alternativeName>
    <alternativeName>
        <fullName evidence="6">FMN-dependent NADH-azo compound oxidoreductase</fullName>
    </alternativeName>
    <alternativeName>
        <fullName evidence="6">FMN-dependent NADH-azoreductase</fullName>
        <ecNumber evidence="6">1.7.1.17</ecNumber>
    </alternativeName>
</protein>
<dbReference type="PANTHER" id="PTHR43741:SF4">
    <property type="entry name" value="FMN-DEPENDENT NADH:QUINONE OXIDOREDUCTASE"/>
    <property type="match status" value="1"/>
</dbReference>
<dbReference type="EMBL" id="JAAMPU010000092">
    <property type="protein sequence ID" value="NMH26580.1"/>
    <property type="molecule type" value="Genomic_DNA"/>
</dbReference>
<organism evidence="8 9">
    <name type="scientific">Flavobacterium silvaticum</name>
    <dbReference type="NCBI Taxonomy" id="1852020"/>
    <lineage>
        <taxon>Bacteria</taxon>
        <taxon>Pseudomonadati</taxon>
        <taxon>Bacteroidota</taxon>
        <taxon>Flavobacteriia</taxon>
        <taxon>Flavobacteriales</taxon>
        <taxon>Flavobacteriaceae</taxon>
        <taxon>Flavobacterium</taxon>
    </lineage>
</organism>
<comment type="function">
    <text evidence="6">Quinone reductase that provides resistance to thiol-specific stress caused by electrophilic quinones.</text>
</comment>
<evidence type="ECO:0000256" key="5">
    <source>
        <dbReference type="ARBA" id="ARBA00048542"/>
    </source>
</evidence>
<evidence type="ECO:0000256" key="4">
    <source>
        <dbReference type="ARBA" id="ARBA00023027"/>
    </source>
</evidence>
<keyword evidence="9" id="KW-1185">Reference proteome</keyword>
<dbReference type="Proteomes" id="UP000712080">
    <property type="component" value="Unassembled WGS sequence"/>
</dbReference>
<dbReference type="InterPro" id="IPR050104">
    <property type="entry name" value="FMN-dep_NADH:Q_OxRdtase_AzoR1"/>
</dbReference>
<keyword evidence="1 6" id="KW-0285">Flavoprotein</keyword>
<name>A0A972JG80_9FLAO</name>
<comment type="catalytic activity">
    <reaction evidence="6">
        <text>2 a quinone + NADH + H(+) = 2 a 1,4-benzosemiquinone + NAD(+)</text>
        <dbReference type="Rhea" id="RHEA:65952"/>
        <dbReference type="ChEBI" id="CHEBI:15378"/>
        <dbReference type="ChEBI" id="CHEBI:57540"/>
        <dbReference type="ChEBI" id="CHEBI:57945"/>
        <dbReference type="ChEBI" id="CHEBI:132124"/>
        <dbReference type="ChEBI" id="CHEBI:134225"/>
    </reaction>
</comment>
<comment type="cofactor">
    <cofactor evidence="6">
        <name>FMN</name>
        <dbReference type="ChEBI" id="CHEBI:58210"/>
    </cofactor>
    <text evidence="6">Binds 1 FMN per subunit.</text>
</comment>
<dbReference type="InterPro" id="IPR003680">
    <property type="entry name" value="Flavodoxin_fold"/>
</dbReference>
<keyword evidence="4 6" id="KW-0520">NAD</keyword>
<feature type="binding site" evidence="6">
    <location>
        <begin position="15"/>
        <end position="17"/>
    </location>
    <ligand>
        <name>FMN</name>
        <dbReference type="ChEBI" id="CHEBI:58210"/>
    </ligand>
</feature>
<accession>A0A972JG80</accession>
<evidence type="ECO:0000256" key="6">
    <source>
        <dbReference type="HAMAP-Rule" id="MF_01216"/>
    </source>
</evidence>
<comment type="catalytic activity">
    <reaction evidence="5">
        <text>N,N-dimethyl-1,4-phenylenediamine + anthranilate + 2 NAD(+) = 2-(4-dimethylaminophenyl)diazenylbenzoate + 2 NADH + 2 H(+)</text>
        <dbReference type="Rhea" id="RHEA:55872"/>
        <dbReference type="ChEBI" id="CHEBI:15378"/>
        <dbReference type="ChEBI" id="CHEBI:15783"/>
        <dbReference type="ChEBI" id="CHEBI:16567"/>
        <dbReference type="ChEBI" id="CHEBI:57540"/>
        <dbReference type="ChEBI" id="CHEBI:57945"/>
        <dbReference type="ChEBI" id="CHEBI:71579"/>
        <dbReference type="EC" id="1.7.1.17"/>
    </reaction>
    <physiologicalReaction direction="right-to-left" evidence="5">
        <dbReference type="Rhea" id="RHEA:55874"/>
    </physiologicalReaction>
</comment>
<dbReference type="RefSeq" id="WP_169525518.1">
    <property type="nucleotide sequence ID" value="NZ_JAAMPU010000092.1"/>
</dbReference>
<dbReference type="Pfam" id="PF02525">
    <property type="entry name" value="Flavodoxin_2"/>
    <property type="match status" value="1"/>
</dbReference>
<reference evidence="8" key="1">
    <citation type="submission" date="2020-02" db="EMBL/GenBank/DDBJ databases">
        <title>Flavobacterium sp. genome.</title>
        <authorList>
            <person name="Jung H.S."/>
            <person name="Baek J.H."/>
            <person name="Jeon C.O."/>
        </authorList>
    </citation>
    <scope>NUCLEOTIDE SEQUENCE</scope>
    <source>
        <strain evidence="8">SE-s28</strain>
    </source>
</reference>
<evidence type="ECO:0000256" key="3">
    <source>
        <dbReference type="ARBA" id="ARBA00023002"/>
    </source>
</evidence>
<dbReference type="HAMAP" id="MF_01216">
    <property type="entry name" value="Azoreductase_type1"/>
    <property type="match status" value="1"/>
</dbReference>
<dbReference type="GO" id="GO:0009055">
    <property type="term" value="F:electron transfer activity"/>
    <property type="evidence" value="ECO:0007669"/>
    <property type="project" value="UniProtKB-UniRule"/>
</dbReference>